<reference evidence="9" key="1">
    <citation type="submission" date="2021-03" db="EMBL/GenBank/DDBJ databases">
        <title>Revisited historic fungal species revealed as producer of novel bioactive compounds through whole genome sequencing and comparative genomics.</title>
        <authorList>
            <person name="Vignolle G.A."/>
            <person name="Hochenegger N."/>
            <person name="Mach R.L."/>
            <person name="Mach-Aigner A.R."/>
            <person name="Javad Rahimi M."/>
            <person name="Salim K.A."/>
            <person name="Chan C.M."/>
            <person name="Lim L.B.L."/>
            <person name="Cai F."/>
            <person name="Druzhinina I.S."/>
            <person name="U'Ren J.M."/>
            <person name="Derntl C."/>
        </authorList>
    </citation>
    <scope>NUCLEOTIDE SEQUENCE</scope>
    <source>
        <strain evidence="9">TUCIM 5799</strain>
    </source>
</reference>
<feature type="transmembrane region" description="Helical" evidence="7">
    <location>
        <begin position="59"/>
        <end position="82"/>
    </location>
</feature>
<feature type="transmembrane region" description="Helical" evidence="7">
    <location>
        <begin position="25"/>
        <end position="47"/>
    </location>
</feature>
<protein>
    <recommendedName>
        <fullName evidence="8">Rhodopsin domain-containing protein</fullName>
    </recommendedName>
</protein>
<keyword evidence="10" id="KW-1185">Reference proteome</keyword>
<dbReference type="InterPro" id="IPR049326">
    <property type="entry name" value="Rhodopsin_dom_fungi"/>
</dbReference>
<feature type="transmembrane region" description="Helical" evidence="7">
    <location>
        <begin position="196"/>
        <end position="214"/>
    </location>
</feature>
<gene>
    <name evidence="9" type="ORF">JX265_008951</name>
</gene>
<dbReference type="Pfam" id="PF20684">
    <property type="entry name" value="Fung_rhodopsin"/>
    <property type="match status" value="1"/>
</dbReference>
<accession>A0A9P9WGZ5</accession>
<organism evidence="9 10">
    <name type="scientific">Neoarthrinium moseri</name>
    <dbReference type="NCBI Taxonomy" id="1658444"/>
    <lineage>
        <taxon>Eukaryota</taxon>
        <taxon>Fungi</taxon>
        <taxon>Dikarya</taxon>
        <taxon>Ascomycota</taxon>
        <taxon>Pezizomycotina</taxon>
        <taxon>Sordariomycetes</taxon>
        <taxon>Xylariomycetidae</taxon>
        <taxon>Amphisphaeriales</taxon>
        <taxon>Apiosporaceae</taxon>
        <taxon>Neoarthrinium</taxon>
    </lineage>
</organism>
<dbReference type="InterPro" id="IPR052337">
    <property type="entry name" value="SAT4-like"/>
</dbReference>
<feature type="transmembrane region" description="Helical" evidence="7">
    <location>
        <begin position="265"/>
        <end position="288"/>
    </location>
</feature>
<feature type="compositionally biased region" description="Polar residues" evidence="6">
    <location>
        <begin position="367"/>
        <end position="378"/>
    </location>
</feature>
<feature type="transmembrane region" description="Helical" evidence="7">
    <location>
        <begin position="226"/>
        <end position="245"/>
    </location>
</feature>
<dbReference type="AlphaFoldDB" id="A0A9P9WGZ5"/>
<evidence type="ECO:0000256" key="7">
    <source>
        <dbReference type="SAM" id="Phobius"/>
    </source>
</evidence>
<feature type="transmembrane region" description="Helical" evidence="7">
    <location>
        <begin position="102"/>
        <end position="122"/>
    </location>
</feature>
<feature type="region of interest" description="Disordered" evidence="6">
    <location>
        <begin position="322"/>
        <end position="393"/>
    </location>
</feature>
<proteinExistence type="inferred from homology"/>
<evidence type="ECO:0000256" key="5">
    <source>
        <dbReference type="ARBA" id="ARBA00038359"/>
    </source>
</evidence>
<feature type="compositionally biased region" description="Basic and acidic residues" evidence="6">
    <location>
        <begin position="330"/>
        <end position="340"/>
    </location>
</feature>
<dbReference type="GO" id="GO:0016020">
    <property type="term" value="C:membrane"/>
    <property type="evidence" value="ECO:0007669"/>
    <property type="project" value="UniProtKB-SubCell"/>
</dbReference>
<evidence type="ECO:0000313" key="10">
    <source>
        <dbReference type="Proteomes" id="UP000829685"/>
    </source>
</evidence>
<keyword evidence="2 7" id="KW-0812">Transmembrane</keyword>
<evidence type="ECO:0000256" key="2">
    <source>
        <dbReference type="ARBA" id="ARBA00022692"/>
    </source>
</evidence>
<sequence length="393" mass="44715">MGGLDSSFSAINLDEPEPWSNRRSVILGLIITFLIASWICVFGRLYTRLRIVREPGWDDLCVVFYVIFTTIGSISVCLSVNYGLGQHFILLSLDQIYSYLKVFYVMNASYCTATAFIKEALLLQYLRVYGRGNVMYYFTLFTAIFTAMWGFAYSFIAWVPCLPVNHFWEAPPNARCYGYGSPIPEQFVGTYESHTAINMVLDFIVLIIPLPLLFKEGTGLKQRMRILGLLFMGSLVIMLAIWRLATIIEHQAGYWPTHDPTWYGSISIILAVLEVDMAAICASIPIFWPALEARWGSIFITQEIKITREERFIDDEDDRISLHPNSRSRTGSDVELKRTESMQSGSKGDNTHYNDMFIMSSVDPLRSPTSGTSRTQAVVRSDSTRNKGKKWHL</sequence>
<evidence type="ECO:0000259" key="8">
    <source>
        <dbReference type="Pfam" id="PF20684"/>
    </source>
</evidence>
<dbReference type="Proteomes" id="UP000829685">
    <property type="component" value="Unassembled WGS sequence"/>
</dbReference>
<dbReference type="OrthoDB" id="61113at2759"/>
<feature type="compositionally biased region" description="Polar residues" evidence="6">
    <location>
        <begin position="341"/>
        <end position="353"/>
    </location>
</feature>
<comment type="similarity">
    <text evidence="5">Belongs to the SAT4 family.</text>
</comment>
<dbReference type="EMBL" id="JAFIMR010000026">
    <property type="protein sequence ID" value="KAI1862905.1"/>
    <property type="molecule type" value="Genomic_DNA"/>
</dbReference>
<feature type="domain" description="Rhodopsin" evidence="8">
    <location>
        <begin position="44"/>
        <end position="292"/>
    </location>
</feature>
<name>A0A9P9WGZ5_9PEZI</name>
<evidence type="ECO:0000256" key="4">
    <source>
        <dbReference type="ARBA" id="ARBA00023136"/>
    </source>
</evidence>
<keyword evidence="3 7" id="KW-1133">Transmembrane helix</keyword>
<dbReference type="PANTHER" id="PTHR33048">
    <property type="entry name" value="PTH11-LIKE INTEGRAL MEMBRANE PROTEIN (AFU_ORTHOLOGUE AFUA_5G11245)"/>
    <property type="match status" value="1"/>
</dbReference>
<evidence type="ECO:0000313" key="9">
    <source>
        <dbReference type="EMBL" id="KAI1862905.1"/>
    </source>
</evidence>
<comment type="caution">
    <text evidence="9">The sequence shown here is derived from an EMBL/GenBank/DDBJ whole genome shotgun (WGS) entry which is preliminary data.</text>
</comment>
<evidence type="ECO:0000256" key="1">
    <source>
        <dbReference type="ARBA" id="ARBA00004141"/>
    </source>
</evidence>
<keyword evidence="4 7" id="KW-0472">Membrane</keyword>
<evidence type="ECO:0000256" key="3">
    <source>
        <dbReference type="ARBA" id="ARBA00022989"/>
    </source>
</evidence>
<feature type="transmembrane region" description="Helical" evidence="7">
    <location>
        <begin position="134"/>
        <end position="159"/>
    </location>
</feature>
<evidence type="ECO:0000256" key="6">
    <source>
        <dbReference type="SAM" id="MobiDB-lite"/>
    </source>
</evidence>
<comment type="subcellular location">
    <subcellularLocation>
        <location evidence="1">Membrane</location>
        <topology evidence="1">Multi-pass membrane protein</topology>
    </subcellularLocation>
</comment>
<dbReference type="PANTHER" id="PTHR33048:SF47">
    <property type="entry name" value="INTEGRAL MEMBRANE PROTEIN-RELATED"/>
    <property type="match status" value="1"/>
</dbReference>